<evidence type="ECO:0000313" key="4">
    <source>
        <dbReference type="Proteomes" id="UP000316609"/>
    </source>
</evidence>
<comment type="caution">
    <text evidence="3">The sequence shown here is derived from an EMBL/GenBank/DDBJ whole genome shotgun (WGS) entry which is preliminary data.</text>
</comment>
<reference evidence="3 4" key="1">
    <citation type="journal article" date="2019" name="Nat. Microbiol.">
        <title>Mediterranean grassland soil C-N compound turnover is dependent on rainfall and depth, and is mediated by genomically divergent microorganisms.</title>
        <authorList>
            <person name="Diamond S."/>
            <person name="Andeer P.F."/>
            <person name="Li Z."/>
            <person name="Crits-Christoph A."/>
            <person name="Burstein D."/>
            <person name="Anantharaman K."/>
            <person name="Lane K.R."/>
            <person name="Thomas B.C."/>
            <person name="Pan C."/>
            <person name="Northen T.R."/>
            <person name="Banfield J.F."/>
        </authorList>
    </citation>
    <scope>NUCLEOTIDE SEQUENCE [LARGE SCALE GENOMIC DNA]</scope>
    <source>
        <strain evidence="3">WS_8</strain>
    </source>
</reference>
<dbReference type="EMBL" id="VBOY01000020">
    <property type="protein sequence ID" value="TMQ67984.1"/>
    <property type="molecule type" value="Genomic_DNA"/>
</dbReference>
<feature type="domain" description="DUF7402" evidence="2">
    <location>
        <begin position="552"/>
        <end position="692"/>
    </location>
</feature>
<evidence type="ECO:0000313" key="3">
    <source>
        <dbReference type="EMBL" id="TMQ67984.1"/>
    </source>
</evidence>
<organism evidence="3 4">
    <name type="scientific">Eiseniibacteriota bacterium</name>
    <dbReference type="NCBI Taxonomy" id="2212470"/>
    <lineage>
        <taxon>Bacteria</taxon>
        <taxon>Candidatus Eiseniibacteriota</taxon>
    </lineage>
</organism>
<dbReference type="AlphaFoldDB" id="A0A538TWI2"/>
<name>A0A538TWI2_UNCEI</name>
<feature type="chain" id="PRO_5022144875" description="DUF7402 domain-containing protein" evidence="1">
    <location>
        <begin position="21"/>
        <end position="699"/>
    </location>
</feature>
<feature type="signal peptide" evidence="1">
    <location>
        <begin position="1"/>
        <end position="20"/>
    </location>
</feature>
<evidence type="ECO:0000259" key="2">
    <source>
        <dbReference type="Pfam" id="PF24135"/>
    </source>
</evidence>
<gene>
    <name evidence="3" type="ORF">E6K78_02840</name>
</gene>
<dbReference type="InterPro" id="IPR055826">
    <property type="entry name" value="DUF7402"/>
</dbReference>
<dbReference type="InterPro" id="IPR011042">
    <property type="entry name" value="6-blade_b-propeller_TolB-like"/>
</dbReference>
<dbReference type="Pfam" id="PF24135">
    <property type="entry name" value="DUF7402"/>
    <property type="match status" value="1"/>
</dbReference>
<accession>A0A538TWI2</accession>
<protein>
    <recommendedName>
        <fullName evidence="2">DUF7402 domain-containing protein</fullName>
    </recommendedName>
</protein>
<dbReference type="Proteomes" id="UP000316609">
    <property type="component" value="Unassembled WGS sequence"/>
</dbReference>
<dbReference type="Gene3D" id="2.120.10.30">
    <property type="entry name" value="TolB, C-terminal domain"/>
    <property type="match status" value="1"/>
</dbReference>
<proteinExistence type="predicted"/>
<keyword evidence="1" id="KW-0732">Signal</keyword>
<evidence type="ECO:0000256" key="1">
    <source>
        <dbReference type="SAM" id="SignalP"/>
    </source>
</evidence>
<dbReference type="SUPFAM" id="SSF82171">
    <property type="entry name" value="DPP6 N-terminal domain-like"/>
    <property type="match status" value="1"/>
</dbReference>
<sequence>MAAASAALLASLLGAAAPEAALPPLVFVSRRPLANDPGAVLGIGPRHRVSITGGRLLRREPDGRVREVLPANAFHDVSDPAVSPDGRRIACAATVASDSAWRIIVMEADGSGARPVTVTDRALAATALGKAARRFARYDDIDPCWVDDTLLCFASTRYPQRAEYADLPVTNLFLVTVPRAGPAGPPRRLTTERNGAEEPAFDPTTGRIVYTRWWFNRYRPTRDGMTTVAARSTERDSVNLWQAVEVATDGSDIRLACGALTSARGTMAYQPAILADGSIVGVYAGNLGLEPAPAGLGIQRFSPRLGPARRIAGALLDDGAAYGSTRGLAAPAACSPAGLPDGRILFSYRPGGRGDFGLFVARSDGSGLERILDLPGSDELDAVPLVPRRGFAGAGGHGPTASAPALDPLPPFDVGALSRRGTFRYRCLNAFAQDRLDSPVRDAPRPAPGARARFFAVLARPQETGGDTAVLVRDAPIRSDGSIDEPGLPADVPMFEQLVDGDGRLLRSAHAPAHVAGMNAGRPGGESLCIGCHRGHTTMLRHGPPAEPQWFDVAPAAEASASGTGTAAGARATAAVDRRTRGSARDVAWISASPETARLDLRWRLPVQVRKVALYGIRSDRRAGTDLVVHSCELTLMRDGREVGRAEVRGATPGGTRVALAPVTIDALEIHITGYSGRVEGRRAAGLAEVEITGRLAPE</sequence>